<keyword evidence="2 5" id="KW-0540">Nuclease</keyword>
<dbReference type="eggNOG" id="COG3742">
    <property type="taxonomic scope" value="Bacteria"/>
</dbReference>
<name>K9P8E1_CYAGP</name>
<keyword evidence="4 5" id="KW-0378">Hydrolase</keyword>
<reference evidence="8" key="1">
    <citation type="journal article" date="2013" name="Proc. Natl. Acad. Sci. U.S.A.">
        <title>Improving the coverage of the cyanobacterial phylum using diversity-driven genome sequencing.</title>
        <authorList>
            <person name="Shih P.M."/>
            <person name="Wu D."/>
            <person name="Latifi A."/>
            <person name="Axen S.D."/>
            <person name="Fewer D.P."/>
            <person name="Talla E."/>
            <person name="Calteau A."/>
            <person name="Cai F."/>
            <person name="Tandeau de Marsac N."/>
            <person name="Rippka R."/>
            <person name="Herdman M."/>
            <person name="Sivonen K."/>
            <person name="Coursin T."/>
            <person name="Laurent T."/>
            <person name="Goodwin L."/>
            <person name="Nolan M."/>
            <person name="Davenport K.W."/>
            <person name="Han C.S."/>
            <person name="Rubin E.M."/>
            <person name="Eisen J.A."/>
            <person name="Woyke T."/>
            <person name="Gugger M."/>
            <person name="Kerfeld C.A."/>
        </authorList>
    </citation>
    <scope>NUCLEOTIDE SEQUENCE [LARGE SCALE GENOMIC DNA]</scope>
    <source>
        <strain evidence="8">ATCC 27147 / PCC 6307</strain>
    </source>
</reference>
<feature type="binding site" evidence="5">
    <location>
        <position position="4"/>
    </location>
    <ligand>
        <name>Mg(2+)</name>
        <dbReference type="ChEBI" id="CHEBI:18420"/>
    </ligand>
</feature>
<dbReference type="Pfam" id="PF01850">
    <property type="entry name" value="PIN"/>
    <property type="match status" value="1"/>
</dbReference>
<evidence type="ECO:0000313" key="7">
    <source>
        <dbReference type="EMBL" id="AFY29360.1"/>
    </source>
</evidence>
<dbReference type="STRING" id="292564.Cyagr_2248"/>
<protein>
    <recommendedName>
        <fullName evidence="5">Ribonuclease VapC</fullName>
        <shortName evidence="5">RNase VapC</shortName>
        <ecNumber evidence="5">3.1.-.-</ecNumber>
    </recommendedName>
    <alternativeName>
        <fullName evidence="5">Toxin VapC</fullName>
    </alternativeName>
</protein>
<evidence type="ECO:0000256" key="4">
    <source>
        <dbReference type="ARBA" id="ARBA00022801"/>
    </source>
</evidence>
<dbReference type="PATRIC" id="fig|292564.3.peg.2137"/>
<gene>
    <name evidence="5" type="primary">vapC</name>
    <name evidence="7" type="ordered locus">Cyagr_2248</name>
</gene>
<dbReference type="SUPFAM" id="SSF88723">
    <property type="entry name" value="PIN domain-like"/>
    <property type="match status" value="1"/>
</dbReference>
<keyword evidence="1 5" id="KW-1277">Toxin-antitoxin system</keyword>
<accession>K9P8E1</accession>
<comment type="cofactor">
    <cofactor evidence="5">
        <name>Mg(2+)</name>
        <dbReference type="ChEBI" id="CHEBI:18420"/>
    </cofactor>
</comment>
<dbReference type="InterPro" id="IPR029060">
    <property type="entry name" value="PIN-like_dom_sf"/>
</dbReference>
<evidence type="ECO:0000256" key="5">
    <source>
        <dbReference type="HAMAP-Rule" id="MF_00265"/>
    </source>
</evidence>
<dbReference type="OrthoDB" id="32625at2"/>
<dbReference type="InterPro" id="IPR002716">
    <property type="entry name" value="PIN_dom"/>
</dbReference>
<evidence type="ECO:0000256" key="1">
    <source>
        <dbReference type="ARBA" id="ARBA00022649"/>
    </source>
</evidence>
<comment type="similarity">
    <text evidence="5">Belongs to the PINc/VapC protein family.</text>
</comment>
<keyword evidence="5" id="KW-0800">Toxin</keyword>
<dbReference type="Gene3D" id="3.40.50.1010">
    <property type="entry name" value="5'-nuclease"/>
    <property type="match status" value="1"/>
</dbReference>
<dbReference type="GO" id="GO:0090729">
    <property type="term" value="F:toxin activity"/>
    <property type="evidence" value="ECO:0007669"/>
    <property type="project" value="UniProtKB-KW"/>
</dbReference>
<evidence type="ECO:0000256" key="2">
    <source>
        <dbReference type="ARBA" id="ARBA00022722"/>
    </source>
</evidence>
<feature type="domain" description="PIN" evidence="6">
    <location>
        <begin position="1"/>
        <end position="125"/>
    </location>
</feature>
<proteinExistence type="inferred from homology"/>
<keyword evidence="3 5" id="KW-0479">Metal-binding</keyword>
<dbReference type="InterPro" id="IPR022907">
    <property type="entry name" value="VapC_family"/>
</dbReference>
<dbReference type="EMBL" id="CP003495">
    <property type="protein sequence ID" value="AFY29360.1"/>
    <property type="molecule type" value="Genomic_DNA"/>
</dbReference>
<feature type="binding site" evidence="5">
    <location>
        <position position="99"/>
    </location>
    <ligand>
        <name>Mg(2+)</name>
        <dbReference type="ChEBI" id="CHEBI:18420"/>
    </ligand>
</feature>
<dbReference type="GO" id="GO:0004540">
    <property type="term" value="F:RNA nuclease activity"/>
    <property type="evidence" value="ECO:0007669"/>
    <property type="project" value="InterPro"/>
</dbReference>
<dbReference type="Proteomes" id="UP000010388">
    <property type="component" value="Chromosome"/>
</dbReference>
<dbReference type="KEGG" id="cgc:Cyagr_2248"/>
<dbReference type="CDD" id="cd09871">
    <property type="entry name" value="PIN_MtVapC28-VapC30-like"/>
    <property type="match status" value="1"/>
</dbReference>
<dbReference type="RefSeq" id="WP_015109800.1">
    <property type="nucleotide sequence ID" value="NC_019675.1"/>
</dbReference>
<evidence type="ECO:0000256" key="3">
    <source>
        <dbReference type="ARBA" id="ARBA00022723"/>
    </source>
</evidence>
<dbReference type="HOGENOM" id="CLU_144760_0_0_3"/>
<dbReference type="AlphaFoldDB" id="K9P8E1"/>
<keyword evidence="5" id="KW-0460">Magnesium</keyword>
<dbReference type="GO" id="GO:0000287">
    <property type="term" value="F:magnesium ion binding"/>
    <property type="evidence" value="ECO:0007669"/>
    <property type="project" value="UniProtKB-UniRule"/>
</dbReference>
<dbReference type="GO" id="GO:0016787">
    <property type="term" value="F:hydrolase activity"/>
    <property type="evidence" value="ECO:0007669"/>
    <property type="project" value="UniProtKB-KW"/>
</dbReference>
<evidence type="ECO:0000259" key="6">
    <source>
        <dbReference type="Pfam" id="PF01850"/>
    </source>
</evidence>
<sequence>MVVDTSALVAILKAEAEAAALLHCLGESRNSTIAMPTLLEVQMVMVSQVGDAGLVDLELLLSRAEIRPLAFDANHLRWALHGWHYYGKGRHRAGLNFGDCFSYGLAMALDRPLLFKGDDFSQTDVKVAVF</sequence>
<dbReference type="EC" id="3.1.-.-" evidence="5"/>
<evidence type="ECO:0000313" key="8">
    <source>
        <dbReference type="Proteomes" id="UP000010388"/>
    </source>
</evidence>
<comment type="function">
    <text evidence="5">Toxic component of a toxin-antitoxin (TA) system. An RNase.</text>
</comment>
<dbReference type="HAMAP" id="MF_00265">
    <property type="entry name" value="VapC_Nob1"/>
    <property type="match status" value="1"/>
</dbReference>
<organism evidence="7 8">
    <name type="scientific">Cyanobium gracile (strain ATCC 27147 / PCC 6307)</name>
    <dbReference type="NCBI Taxonomy" id="292564"/>
    <lineage>
        <taxon>Bacteria</taxon>
        <taxon>Bacillati</taxon>
        <taxon>Cyanobacteriota</taxon>
        <taxon>Cyanophyceae</taxon>
        <taxon>Synechococcales</taxon>
        <taxon>Prochlorococcaceae</taxon>
        <taxon>Cyanobium</taxon>
    </lineage>
</organism>